<organism evidence="2 3">
    <name type="scientific">Chitinophaga flava</name>
    <dbReference type="NCBI Taxonomy" id="2259036"/>
    <lineage>
        <taxon>Bacteria</taxon>
        <taxon>Pseudomonadati</taxon>
        <taxon>Bacteroidota</taxon>
        <taxon>Chitinophagia</taxon>
        <taxon>Chitinophagales</taxon>
        <taxon>Chitinophagaceae</taxon>
        <taxon>Chitinophaga</taxon>
    </lineage>
</organism>
<dbReference type="AlphaFoldDB" id="A0A365Y6G7"/>
<dbReference type="SUPFAM" id="SSF54909">
    <property type="entry name" value="Dimeric alpha+beta barrel"/>
    <property type="match status" value="1"/>
</dbReference>
<gene>
    <name evidence="2" type="ORF">DF182_02390</name>
</gene>
<proteinExistence type="predicted"/>
<keyword evidence="3" id="KW-1185">Reference proteome</keyword>
<name>A0A365Y6G7_9BACT</name>
<dbReference type="GO" id="GO:0004497">
    <property type="term" value="F:monooxygenase activity"/>
    <property type="evidence" value="ECO:0007669"/>
    <property type="project" value="UniProtKB-KW"/>
</dbReference>
<dbReference type="Gene3D" id="3.30.70.100">
    <property type="match status" value="1"/>
</dbReference>
<feature type="domain" description="ABM" evidence="1">
    <location>
        <begin position="10"/>
        <end position="100"/>
    </location>
</feature>
<dbReference type="Pfam" id="PF03992">
    <property type="entry name" value="ABM"/>
    <property type="match status" value="1"/>
</dbReference>
<dbReference type="PROSITE" id="PS51725">
    <property type="entry name" value="ABM"/>
    <property type="match status" value="1"/>
</dbReference>
<dbReference type="InterPro" id="IPR011008">
    <property type="entry name" value="Dimeric_a/b-barrel"/>
</dbReference>
<evidence type="ECO:0000313" key="2">
    <source>
        <dbReference type="EMBL" id="RBL94080.1"/>
    </source>
</evidence>
<sequence length="110" mass="13174">MYPFTSTTFSTEIIRYNIPEQDRPHFEAAYAEAGKYLQASPYCLSYQVLHGNEEPQHYIVVIHWTSQTDHLQGFRKSQQFPPFFNLVKPFYNNIEEMKHYDPTPIQWVRK</sequence>
<keyword evidence="2" id="KW-0503">Monooxygenase</keyword>
<dbReference type="InterPro" id="IPR007138">
    <property type="entry name" value="ABM_dom"/>
</dbReference>
<keyword evidence="2" id="KW-0560">Oxidoreductase</keyword>
<protein>
    <submittedName>
        <fullName evidence="2">Antibiotic biosynthesis monooxygenase</fullName>
    </submittedName>
</protein>
<accession>A0A365Y6G7</accession>
<comment type="caution">
    <text evidence="2">The sequence shown here is derived from an EMBL/GenBank/DDBJ whole genome shotgun (WGS) entry which is preliminary data.</text>
</comment>
<dbReference type="EMBL" id="QFFJ01000001">
    <property type="protein sequence ID" value="RBL94080.1"/>
    <property type="molecule type" value="Genomic_DNA"/>
</dbReference>
<dbReference type="Proteomes" id="UP000253410">
    <property type="component" value="Unassembled WGS sequence"/>
</dbReference>
<reference evidence="2 3" key="1">
    <citation type="submission" date="2018-05" db="EMBL/GenBank/DDBJ databases">
        <title>Chitinophaga sp. K3CV102501T nov., isolated from isolated from a monsoon evergreen broad-leaved forest soil.</title>
        <authorList>
            <person name="Lv Y."/>
        </authorList>
    </citation>
    <scope>NUCLEOTIDE SEQUENCE [LARGE SCALE GENOMIC DNA]</scope>
    <source>
        <strain evidence="2 3">GDMCC 1.1325</strain>
    </source>
</reference>
<dbReference type="OrthoDB" id="9798157at2"/>
<evidence type="ECO:0000259" key="1">
    <source>
        <dbReference type="PROSITE" id="PS51725"/>
    </source>
</evidence>
<evidence type="ECO:0000313" key="3">
    <source>
        <dbReference type="Proteomes" id="UP000253410"/>
    </source>
</evidence>